<keyword evidence="2" id="KW-0456">Lyase</keyword>
<sequence>MSTSIPPAIHVVAASHGTDNPDGQRLINQLRGQLEGLSASWRPELRWHEAYVDVQQPSLPQVLASLPAGEPAVVLPLLVADGVHTTHDVAQAVASRDRTIAADPLGPLPDLAKVLAQRARPHLENDPMVILAAAGTRLEVGQQQTVQLAAKLQDLLGREVAVAYCAGAQPNVLHAVAEAGSRPVLLLSVLLADGFFQDKLASTGAAVVTSPLLPDVTIAQCFLVRLKTALETAGFMTPHDEVRSL</sequence>
<evidence type="ECO:0000313" key="4">
    <source>
        <dbReference type="Proteomes" id="UP001195422"/>
    </source>
</evidence>
<dbReference type="EMBL" id="JAGIOJ010000001">
    <property type="protein sequence ID" value="MBP2399880.1"/>
    <property type="molecule type" value="Genomic_DNA"/>
</dbReference>
<dbReference type="InterPro" id="IPR002762">
    <property type="entry name" value="CbiX-like"/>
</dbReference>
<dbReference type="PANTHER" id="PTHR33542:SF5">
    <property type="entry name" value="FERROCHELATASE CHE1"/>
    <property type="match status" value="1"/>
</dbReference>
<evidence type="ECO:0000256" key="1">
    <source>
        <dbReference type="ARBA" id="ARBA00022723"/>
    </source>
</evidence>
<protein>
    <submittedName>
        <fullName evidence="3">Sirohydrochlorin ferrochelatase</fullName>
    </submittedName>
</protein>
<gene>
    <name evidence="3" type="ORF">JOF39_002961</name>
</gene>
<evidence type="ECO:0000313" key="3">
    <source>
        <dbReference type="EMBL" id="MBP2399880.1"/>
    </source>
</evidence>
<name>A0ABS4XTR2_GLUPR</name>
<dbReference type="Pfam" id="PF01903">
    <property type="entry name" value="CbiX"/>
    <property type="match status" value="1"/>
</dbReference>
<proteinExistence type="predicted"/>
<comment type="caution">
    <text evidence="3">The sequence shown here is derived from an EMBL/GenBank/DDBJ whole genome shotgun (WGS) entry which is preliminary data.</text>
</comment>
<organism evidence="3 4">
    <name type="scientific">Glutamicibacter protophormiae</name>
    <name type="common">Brevibacterium protophormiae</name>
    <dbReference type="NCBI Taxonomy" id="37930"/>
    <lineage>
        <taxon>Bacteria</taxon>
        <taxon>Bacillati</taxon>
        <taxon>Actinomycetota</taxon>
        <taxon>Actinomycetes</taxon>
        <taxon>Micrococcales</taxon>
        <taxon>Micrococcaceae</taxon>
        <taxon>Glutamicibacter</taxon>
    </lineage>
</organism>
<accession>A0ABS4XTR2</accession>
<keyword evidence="4" id="KW-1185">Reference proteome</keyword>
<dbReference type="PANTHER" id="PTHR33542">
    <property type="entry name" value="SIROHYDROCHLORIN FERROCHELATASE, CHLOROPLASTIC"/>
    <property type="match status" value="1"/>
</dbReference>
<dbReference type="SUPFAM" id="SSF53800">
    <property type="entry name" value="Chelatase"/>
    <property type="match status" value="1"/>
</dbReference>
<keyword evidence="1" id="KW-0479">Metal-binding</keyword>
<dbReference type="CDD" id="cd03416">
    <property type="entry name" value="CbiX_SirB_N"/>
    <property type="match status" value="1"/>
</dbReference>
<reference evidence="3 4" key="1">
    <citation type="submission" date="2021-03" db="EMBL/GenBank/DDBJ databases">
        <title>Sequencing the genomes of 1000 actinobacteria strains.</title>
        <authorList>
            <person name="Klenk H.-P."/>
        </authorList>
    </citation>
    <scope>NUCLEOTIDE SEQUENCE [LARGE SCALE GENOMIC DNA]</scope>
    <source>
        <strain evidence="3 4">DSM 20168</strain>
    </source>
</reference>
<dbReference type="Gene3D" id="3.40.50.1400">
    <property type="match status" value="2"/>
</dbReference>
<dbReference type="RefSeq" id="WP_188946880.1">
    <property type="nucleotide sequence ID" value="NZ_BMPH01000001.1"/>
</dbReference>
<dbReference type="InterPro" id="IPR050963">
    <property type="entry name" value="Sirohydro_Cobaltochel/CbiX"/>
</dbReference>
<evidence type="ECO:0000256" key="2">
    <source>
        <dbReference type="ARBA" id="ARBA00023239"/>
    </source>
</evidence>
<dbReference type="Proteomes" id="UP001195422">
    <property type="component" value="Unassembled WGS sequence"/>
</dbReference>